<dbReference type="SMART" id="SM00507">
    <property type="entry name" value="HNHc"/>
    <property type="match status" value="1"/>
</dbReference>
<dbReference type="Pfam" id="PF02720">
    <property type="entry name" value="DUF222"/>
    <property type="match status" value="1"/>
</dbReference>
<protein>
    <recommendedName>
        <fullName evidence="3">HNH nuclease domain-containing protein</fullName>
    </recommendedName>
</protein>
<evidence type="ECO:0000259" key="3">
    <source>
        <dbReference type="SMART" id="SM00507"/>
    </source>
</evidence>
<comment type="caution">
    <text evidence="4">The sequence shown here is derived from an EMBL/GenBank/DDBJ whole genome shotgun (WGS) entry which is preliminary data.</text>
</comment>
<keyword evidence="5" id="KW-1185">Reference proteome</keyword>
<proteinExistence type="inferred from homology"/>
<dbReference type="Gene3D" id="1.10.30.50">
    <property type="match status" value="1"/>
</dbReference>
<dbReference type="InterPro" id="IPR002711">
    <property type="entry name" value="HNH"/>
</dbReference>
<feature type="domain" description="HNH nuclease" evidence="3">
    <location>
        <begin position="239"/>
        <end position="289"/>
    </location>
</feature>
<dbReference type="InterPro" id="IPR003615">
    <property type="entry name" value="HNH_nuc"/>
</dbReference>
<accession>A0ABQ6IDH5</accession>
<evidence type="ECO:0000256" key="1">
    <source>
        <dbReference type="ARBA" id="ARBA00023450"/>
    </source>
</evidence>
<gene>
    <name evidence="4" type="ORF">GCM10025876_16040</name>
</gene>
<name>A0ABQ6IDH5_9MICO</name>
<dbReference type="Proteomes" id="UP001157125">
    <property type="component" value="Unassembled WGS sequence"/>
</dbReference>
<dbReference type="CDD" id="cd00085">
    <property type="entry name" value="HNHc"/>
    <property type="match status" value="1"/>
</dbReference>
<evidence type="ECO:0000313" key="4">
    <source>
        <dbReference type="EMBL" id="GMA35400.1"/>
    </source>
</evidence>
<organism evidence="4 5">
    <name type="scientific">Demequina litorisediminis</name>
    <dbReference type="NCBI Taxonomy" id="1849022"/>
    <lineage>
        <taxon>Bacteria</taxon>
        <taxon>Bacillati</taxon>
        <taxon>Actinomycetota</taxon>
        <taxon>Actinomycetes</taxon>
        <taxon>Micrococcales</taxon>
        <taxon>Demequinaceae</taxon>
        <taxon>Demequina</taxon>
    </lineage>
</organism>
<sequence length="331" mass="35801">MIASAVRGGDLSIDIAAVLTRSLERISAVAPDAVADLEARMVAKAATLSLADVRRMVAAHEAKHRPLEVKERDEKAFENRYVQIKDEADGSVAIHARLDVATAAPIVTVLKAAVKKVMQSRRDHTTGHSTADGPGVVDSSGVDERTPGQIHADALSAIARHALGCESVPTGVTTTIVVRVNQADLNTGTGCASVDGIDSFIPISTAQHMGVDAEIQPLIFGEGILPLGRGPKRRLFTDDQKLALLERDGGCAWCRAPPSYCEAHHIRWWQHGGKTTLDNGVMLCVSCHHRIHTHHWTITVRNQHVWFTPPVTIDPTRTPRIGGKPHYQLDS</sequence>
<reference evidence="5" key="1">
    <citation type="journal article" date="2019" name="Int. J. Syst. Evol. Microbiol.">
        <title>The Global Catalogue of Microorganisms (GCM) 10K type strain sequencing project: providing services to taxonomists for standard genome sequencing and annotation.</title>
        <authorList>
            <consortium name="The Broad Institute Genomics Platform"/>
            <consortium name="The Broad Institute Genome Sequencing Center for Infectious Disease"/>
            <person name="Wu L."/>
            <person name="Ma J."/>
        </authorList>
    </citation>
    <scope>NUCLEOTIDE SEQUENCE [LARGE SCALE GENOMIC DNA]</scope>
    <source>
        <strain evidence="5">NBRC 112299</strain>
    </source>
</reference>
<comment type="similarity">
    <text evidence="1">Belongs to the Rv1128c/1148c/1588c/1702c/1945/3466 family.</text>
</comment>
<feature type="region of interest" description="Disordered" evidence="2">
    <location>
        <begin position="120"/>
        <end position="142"/>
    </location>
</feature>
<dbReference type="InterPro" id="IPR003870">
    <property type="entry name" value="DUF222"/>
</dbReference>
<dbReference type="Pfam" id="PF01844">
    <property type="entry name" value="HNH"/>
    <property type="match status" value="1"/>
</dbReference>
<dbReference type="EMBL" id="BSUN01000001">
    <property type="protein sequence ID" value="GMA35400.1"/>
    <property type="molecule type" value="Genomic_DNA"/>
</dbReference>
<evidence type="ECO:0000256" key="2">
    <source>
        <dbReference type="SAM" id="MobiDB-lite"/>
    </source>
</evidence>
<evidence type="ECO:0000313" key="5">
    <source>
        <dbReference type="Proteomes" id="UP001157125"/>
    </source>
</evidence>